<name>A0ABQ2HY02_9BACT</name>
<dbReference type="Gene3D" id="3.40.50.12780">
    <property type="entry name" value="N-terminal domain of ligase-like"/>
    <property type="match status" value="1"/>
</dbReference>
<dbReference type="InterPro" id="IPR000873">
    <property type="entry name" value="AMP-dep_synth/lig_dom"/>
</dbReference>
<dbReference type="EMBL" id="BMLI01000001">
    <property type="protein sequence ID" value="GGM92797.1"/>
    <property type="molecule type" value="Genomic_DNA"/>
</dbReference>
<dbReference type="PANTHER" id="PTHR43201:SF5">
    <property type="entry name" value="MEDIUM-CHAIN ACYL-COA LIGASE ACSF2, MITOCHONDRIAL"/>
    <property type="match status" value="1"/>
</dbReference>
<dbReference type="Pfam" id="PF00501">
    <property type="entry name" value="AMP-binding"/>
    <property type="match status" value="1"/>
</dbReference>
<keyword evidence="5" id="KW-1185">Reference proteome</keyword>
<dbReference type="Proteomes" id="UP000632339">
    <property type="component" value="Unassembled WGS sequence"/>
</dbReference>
<dbReference type="InterPro" id="IPR042099">
    <property type="entry name" value="ANL_N_sf"/>
</dbReference>
<evidence type="ECO:0000313" key="5">
    <source>
        <dbReference type="Proteomes" id="UP000632339"/>
    </source>
</evidence>
<evidence type="ECO:0000256" key="2">
    <source>
        <dbReference type="ARBA" id="ARBA00022598"/>
    </source>
</evidence>
<gene>
    <name evidence="4" type="ORF">GCM10010967_27460</name>
</gene>
<comment type="caution">
    <text evidence="4">The sequence shown here is derived from an EMBL/GenBank/DDBJ whole genome shotgun (WGS) entry which is preliminary data.</text>
</comment>
<protein>
    <submittedName>
        <fullName evidence="4">O-succinylbenzoic acid--CoA ligase</fullName>
    </submittedName>
</protein>
<comment type="similarity">
    <text evidence="1">Belongs to the ATP-dependent AMP-binding enzyme family.</text>
</comment>
<dbReference type="PANTHER" id="PTHR43201">
    <property type="entry name" value="ACYL-COA SYNTHETASE"/>
    <property type="match status" value="1"/>
</dbReference>
<dbReference type="SUPFAM" id="SSF56801">
    <property type="entry name" value="Acetyl-CoA synthetase-like"/>
    <property type="match status" value="1"/>
</dbReference>
<sequence length="363" mass="40032">MPVIHTFAMIWTTSKSLWQTQKRPRNPYFAQAYDFMEKWLTGQAEFVLHTSGSTGMPKPITVTRRQLAASAAMTGKALSLGRGTRALVCLNVGYIAGLMMLVRGMELEWELTVTEPTSNPLAALDHTDFDFVAMVPMQLEAILENPATKGQVTQLGKILLGGAPVNASLADRVRHLDVPVYQSYGMTETVSHVALKALNGDDTSDLYQVLPGIALGTDERGCLFVSGAVTNEQRVQTNDLVEISGQSFQWIGRADNVINSGGVKIVLDQLDQRLALILKEMQVPNAFFSWWLPDEKLGQKLVLIIENELAEQTLADLAAEIRSRVSTYENPKHIYFAKTFAKTATDKIDKRATFQQLLASSNG</sequence>
<dbReference type="InterPro" id="IPR020845">
    <property type="entry name" value="AMP-binding_CS"/>
</dbReference>
<dbReference type="InterPro" id="IPR045851">
    <property type="entry name" value="AMP-bd_C_sf"/>
</dbReference>
<reference evidence="5" key="1">
    <citation type="journal article" date="2019" name="Int. J. Syst. Evol. Microbiol.">
        <title>The Global Catalogue of Microorganisms (GCM) 10K type strain sequencing project: providing services to taxonomists for standard genome sequencing and annotation.</title>
        <authorList>
            <consortium name="The Broad Institute Genomics Platform"/>
            <consortium name="The Broad Institute Genome Sequencing Center for Infectious Disease"/>
            <person name="Wu L."/>
            <person name="Ma J."/>
        </authorList>
    </citation>
    <scope>NUCLEOTIDE SEQUENCE [LARGE SCALE GENOMIC DNA]</scope>
    <source>
        <strain evidence="5">CGMCC 1.6375</strain>
    </source>
</reference>
<proteinExistence type="inferred from homology"/>
<dbReference type="Gene3D" id="3.30.300.30">
    <property type="match status" value="1"/>
</dbReference>
<evidence type="ECO:0000313" key="4">
    <source>
        <dbReference type="EMBL" id="GGM92797.1"/>
    </source>
</evidence>
<feature type="domain" description="AMP-dependent synthetase/ligase" evidence="3">
    <location>
        <begin position="46"/>
        <end position="202"/>
    </location>
</feature>
<evidence type="ECO:0000256" key="1">
    <source>
        <dbReference type="ARBA" id="ARBA00006432"/>
    </source>
</evidence>
<evidence type="ECO:0000259" key="3">
    <source>
        <dbReference type="Pfam" id="PF00501"/>
    </source>
</evidence>
<dbReference type="GO" id="GO:0016874">
    <property type="term" value="F:ligase activity"/>
    <property type="evidence" value="ECO:0007669"/>
    <property type="project" value="UniProtKB-KW"/>
</dbReference>
<accession>A0ABQ2HY02</accession>
<dbReference type="PROSITE" id="PS00455">
    <property type="entry name" value="AMP_BINDING"/>
    <property type="match status" value="1"/>
</dbReference>
<organism evidence="4 5">
    <name type="scientific">Dyadobacter beijingensis</name>
    <dbReference type="NCBI Taxonomy" id="365489"/>
    <lineage>
        <taxon>Bacteria</taxon>
        <taxon>Pseudomonadati</taxon>
        <taxon>Bacteroidota</taxon>
        <taxon>Cytophagia</taxon>
        <taxon>Cytophagales</taxon>
        <taxon>Spirosomataceae</taxon>
        <taxon>Dyadobacter</taxon>
    </lineage>
</organism>
<keyword evidence="2 4" id="KW-0436">Ligase</keyword>